<evidence type="ECO:0000256" key="1">
    <source>
        <dbReference type="SAM" id="MobiDB-lite"/>
    </source>
</evidence>
<comment type="caution">
    <text evidence="3">The sequence shown here is derived from an EMBL/GenBank/DDBJ whole genome shotgun (WGS) entry which is preliminary data.</text>
</comment>
<protein>
    <submittedName>
        <fullName evidence="3">DUF192 domain-containing protein</fullName>
    </submittedName>
</protein>
<dbReference type="PANTHER" id="PTHR37953">
    <property type="entry name" value="UPF0127 PROTEIN MJ1496"/>
    <property type="match status" value="1"/>
</dbReference>
<reference evidence="3 4" key="1">
    <citation type="submission" date="2020-08" db="EMBL/GenBank/DDBJ databases">
        <title>The genome sequence of type strain Novosphingobium piscinae KCTC 42194.</title>
        <authorList>
            <person name="Liu Y."/>
        </authorList>
    </citation>
    <scope>NUCLEOTIDE SEQUENCE [LARGE SCALE GENOMIC DNA]</scope>
    <source>
        <strain evidence="3 4">KCTC 42194</strain>
    </source>
</reference>
<dbReference type="InterPro" id="IPR003795">
    <property type="entry name" value="DUF192"/>
</dbReference>
<sequence length="159" mass="17035">MTIWSRAAQAIAFAALAACSSGQAGGQPAAAAQSAETRHPESGLPVIPLRVGRHAFRVEVASTEPEQQRGLMFRTKMGADEGMIFLRQPPDHAAFWMRNTVIPLDIIFIGKDRRILNIAHGVPYDETPLPSAGVTLAVLELNEGRAAALGIKPGDLVSW</sequence>
<dbReference type="Proteomes" id="UP000551327">
    <property type="component" value="Unassembled WGS sequence"/>
</dbReference>
<proteinExistence type="predicted"/>
<keyword evidence="2" id="KW-0732">Signal</keyword>
<name>A0A7X1FWR8_9SPHN</name>
<dbReference type="RefSeq" id="WP_185678276.1">
    <property type="nucleotide sequence ID" value="NZ_JACLAX010000003.1"/>
</dbReference>
<organism evidence="3 4">
    <name type="scientific">Novosphingobium piscinae</name>
    <dbReference type="NCBI Taxonomy" id="1507448"/>
    <lineage>
        <taxon>Bacteria</taxon>
        <taxon>Pseudomonadati</taxon>
        <taxon>Pseudomonadota</taxon>
        <taxon>Alphaproteobacteria</taxon>
        <taxon>Sphingomonadales</taxon>
        <taxon>Sphingomonadaceae</taxon>
        <taxon>Novosphingobium</taxon>
    </lineage>
</organism>
<gene>
    <name evidence="3" type="ORF">H7F53_04435</name>
</gene>
<accession>A0A7X1FWR8</accession>
<dbReference type="Gene3D" id="2.60.120.1140">
    <property type="entry name" value="Protein of unknown function DUF192"/>
    <property type="match status" value="1"/>
</dbReference>
<dbReference type="Pfam" id="PF02643">
    <property type="entry name" value="DUF192"/>
    <property type="match status" value="1"/>
</dbReference>
<dbReference type="AlphaFoldDB" id="A0A7X1FWR8"/>
<dbReference type="PROSITE" id="PS51257">
    <property type="entry name" value="PROKAR_LIPOPROTEIN"/>
    <property type="match status" value="1"/>
</dbReference>
<evidence type="ECO:0000256" key="2">
    <source>
        <dbReference type="SAM" id="SignalP"/>
    </source>
</evidence>
<feature type="region of interest" description="Disordered" evidence="1">
    <location>
        <begin position="25"/>
        <end position="44"/>
    </location>
</feature>
<feature type="compositionally biased region" description="Low complexity" evidence="1">
    <location>
        <begin position="25"/>
        <end position="35"/>
    </location>
</feature>
<keyword evidence="4" id="KW-1185">Reference proteome</keyword>
<dbReference type="PANTHER" id="PTHR37953:SF1">
    <property type="entry name" value="UPF0127 PROTEIN MJ1496"/>
    <property type="match status" value="1"/>
</dbReference>
<feature type="signal peptide" evidence="2">
    <location>
        <begin position="1"/>
        <end position="24"/>
    </location>
</feature>
<dbReference type="InterPro" id="IPR038695">
    <property type="entry name" value="Saro_0823-like_sf"/>
</dbReference>
<feature type="chain" id="PRO_5031229274" evidence="2">
    <location>
        <begin position="25"/>
        <end position="159"/>
    </location>
</feature>
<evidence type="ECO:0000313" key="4">
    <source>
        <dbReference type="Proteomes" id="UP000551327"/>
    </source>
</evidence>
<dbReference type="EMBL" id="JACLAX010000003">
    <property type="protein sequence ID" value="MBC2668389.1"/>
    <property type="molecule type" value="Genomic_DNA"/>
</dbReference>
<evidence type="ECO:0000313" key="3">
    <source>
        <dbReference type="EMBL" id="MBC2668389.1"/>
    </source>
</evidence>